<accession>A0A7R8X2G6</accession>
<dbReference type="Proteomes" id="UP000677054">
    <property type="component" value="Unassembled WGS sequence"/>
</dbReference>
<evidence type="ECO:0000256" key="12">
    <source>
        <dbReference type="ARBA" id="ARBA00023212"/>
    </source>
</evidence>
<dbReference type="InterPro" id="IPR011011">
    <property type="entry name" value="Znf_FYVE_PHD"/>
</dbReference>
<dbReference type="GO" id="GO:0003779">
    <property type="term" value="F:actin binding"/>
    <property type="evidence" value="ECO:0007669"/>
    <property type="project" value="UniProtKB-KW"/>
</dbReference>
<feature type="region of interest" description="Disordered" evidence="14">
    <location>
        <begin position="137"/>
        <end position="165"/>
    </location>
</feature>
<dbReference type="GO" id="GO:0051639">
    <property type="term" value="P:actin filament network formation"/>
    <property type="evidence" value="ECO:0007669"/>
    <property type="project" value="TreeGrafter"/>
</dbReference>
<evidence type="ECO:0000313" key="17">
    <source>
        <dbReference type="Proteomes" id="UP000677054"/>
    </source>
</evidence>
<gene>
    <name evidence="16" type="ORF">DSTB1V02_LOCUS2477</name>
</gene>
<keyword evidence="13" id="KW-0968">Cytoplasmic vesicle</keyword>
<feature type="compositionally biased region" description="Basic and acidic residues" evidence="14">
    <location>
        <begin position="377"/>
        <end position="392"/>
    </location>
</feature>
<feature type="region of interest" description="Disordered" evidence="14">
    <location>
        <begin position="528"/>
        <end position="548"/>
    </location>
</feature>
<dbReference type="GO" id="GO:0005856">
    <property type="term" value="C:cytoskeleton"/>
    <property type="evidence" value="ECO:0007669"/>
    <property type="project" value="UniProtKB-SubCell"/>
</dbReference>
<dbReference type="GO" id="GO:0036089">
    <property type="term" value="P:cleavage furrow formation"/>
    <property type="evidence" value="ECO:0007669"/>
    <property type="project" value="TreeGrafter"/>
</dbReference>
<keyword evidence="11" id="KW-0009">Actin-binding</keyword>
<evidence type="ECO:0000256" key="8">
    <source>
        <dbReference type="ARBA" id="ARBA00022737"/>
    </source>
</evidence>
<dbReference type="EMBL" id="CAJPEV010000278">
    <property type="protein sequence ID" value="CAG0883346.1"/>
    <property type="molecule type" value="Genomic_DNA"/>
</dbReference>
<dbReference type="GO" id="GO:0005938">
    <property type="term" value="C:cell cortex"/>
    <property type="evidence" value="ECO:0007669"/>
    <property type="project" value="TreeGrafter"/>
</dbReference>
<dbReference type="InterPro" id="IPR011019">
    <property type="entry name" value="KIND_dom"/>
</dbReference>
<dbReference type="GO" id="GO:0030659">
    <property type="term" value="C:cytoplasmic vesicle membrane"/>
    <property type="evidence" value="ECO:0007669"/>
    <property type="project" value="UniProtKB-SubCell"/>
</dbReference>
<organism evidence="16">
    <name type="scientific">Darwinula stevensoni</name>
    <dbReference type="NCBI Taxonomy" id="69355"/>
    <lineage>
        <taxon>Eukaryota</taxon>
        <taxon>Metazoa</taxon>
        <taxon>Ecdysozoa</taxon>
        <taxon>Arthropoda</taxon>
        <taxon>Crustacea</taxon>
        <taxon>Oligostraca</taxon>
        <taxon>Ostracoda</taxon>
        <taxon>Podocopa</taxon>
        <taxon>Podocopida</taxon>
        <taxon>Darwinulocopina</taxon>
        <taxon>Darwinuloidea</taxon>
        <taxon>Darwinulidae</taxon>
        <taxon>Darwinula</taxon>
    </lineage>
</organism>
<feature type="region of interest" description="Disordered" evidence="14">
    <location>
        <begin position="304"/>
        <end position="335"/>
    </location>
</feature>
<dbReference type="GO" id="GO:0015031">
    <property type="term" value="P:protein transport"/>
    <property type="evidence" value="ECO:0007669"/>
    <property type="project" value="UniProtKB-KW"/>
</dbReference>
<protein>
    <recommendedName>
        <fullName evidence="15">KIND domain-containing protein</fullName>
    </recommendedName>
</protein>
<dbReference type="PANTHER" id="PTHR21345">
    <property type="entry name" value="SPIRE"/>
    <property type="match status" value="1"/>
</dbReference>
<keyword evidence="17" id="KW-1185">Reference proteome</keyword>
<dbReference type="GO" id="GO:0040038">
    <property type="term" value="P:polar body extrusion after meiotic divisions"/>
    <property type="evidence" value="ECO:0007669"/>
    <property type="project" value="TreeGrafter"/>
</dbReference>
<comment type="subcellular location">
    <subcellularLocation>
        <location evidence="3">Cell membrane</location>
        <topology evidence="3">Peripheral membrane protein</topology>
        <orientation evidence="3">Cytoplasmic side</orientation>
    </subcellularLocation>
    <subcellularLocation>
        <location evidence="2">Cytoplasm</location>
        <location evidence="2">Cytoskeleton</location>
    </subcellularLocation>
    <subcellularLocation>
        <location evidence="1">Cytoplasmic vesicle membrane</location>
        <topology evidence="1">Peripheral membrane protein</topology>
        <orientation evidence="1">Cytoplasmic side</orientation>
    </subcellularLocation>
</comment>
<evidence type="ECO:0000256" key="9">
    <source>
        <dbReference type="ARBA" id="ARBA00022927"/>
    </source>
</evidence>
<feature type="compositionally biased region" description="Acidic residues" evidence="14">
    <location>
        <begin position="151"/>
        <end position="165"/>
    </location>
</feature>
<sequence length="638" mass="71478">MAADRGLGIPRCVLDSAGSTSLKTVIEAFSNINEEQAWGVCFQCAKAAQLCMDEDPSKCFMLTDIEQVRVREDGNVDRSSFYGVGGPTDLTRKPVPTEYKLVAALGMVIYQVLDLGLPADEEKTLSSSLESLIDKMTSSGSLSPDLGQEDREADEGIEQDAGENDEGDRFSLQKVLELCANHLKTSSLEDAEVHYRNVCRALVREALDLTQFLDIVSQGSETLKKFGDNESTSEIDHLHFSDWRYKLNKIMVDGKLPPKVKKDAHAFILEFIRSRPPLKRAQDRPQKPKKKESCLHDMMMEEIRSSSKEKLRHAPTVETSRTKFNDSEPTPEPRRRLLQAEDALARLPNFEDDDSDDDLSDEEPSQNQNGGRHQPKRRESTESSEGKVERRHSISVCQYPTPRPRRKKSHAEESPNSTSYPTKFQDVILNSSLWEEPIDYLSLTLEEVVHIRTVLTRADLETLLFDLKLYNAVAKGQICFSCRKTKLSILSSLRKKCRLCEQRICAKCCSKMNIPVEHFSRIPVFALSPTSPSEEETPTGTSRSGAKSFLSRLSPMPAHTSKFTRNLAGSAPNSPRLSGLESNEAEMNLSSLPNSNNRDMAANRRPVRAHRLNPPRYGSDSGDTLPGIGLHRNIVEDL</sequence>
<feature type="region of interest" description="Disordered" evidence="14">
    <location>
        <begin position="349"/>
        <end position="421"/>
    </location>
</feature>
<evidence type="ECO:0000256" key="3">
    <source>
        <dbReference type="ARBA" id="ARBA00004413"/>
    </source>
</evidence>
<dbReference type="AlphaFoldDB" id="A0A7R8X2G6"/>
<dbReference type="GO" id="GO:0045010">
    <property type="term" value="P:actin nucleation"/>
    <property type="evidence" value="ECO:0007669"/>
    <property type="project" value="InterPro"/>
</dbReference>
<dbReference type="EMBL" id="LR899795">
    <property type="protein sequence ID" value="CAD7242512.1"/>
    <property type="molecule type" value="Genomic_DNA"/>
</dbReference>
<feature type="compositionally biased region" description="Basic and acidic residues" evidence="14">
    <location>
        <begin position="280"/>
        <end position="297"/>
    </location>
</feature>
<evidence type="ECO:0000256" key="7">
    <source>
        <dbReference type="ARBA" id="ARBA00022490"/>
    </source>
</evidence>
<dbReference type="GO" id="GO:0051295">
    <property type="term" value="P:establishment of meiotic spindle localization"/>
    <property type="evidence" value="ECO:0007669"/>
    <property type="project" value="TreeGrafter"/>
</dbReference>
<dbReference type="SUPFAM" id="SSF57903">
    <property type="entry name" value="FYVE/PHD zinc finger"/>
    <property type="match status" value="1"/>
</dbReference>
<dbReference type="PROSITE" id="PS51377">
    <property type="entry name" value="KIND"/>
    <property type="match status" value="1"/>
</dbReference>
<feature type="compositionally biased region" description="Basic and acidic residues" evidence="14">
    <location>
        <begin position="320"/>
        <end position="335"/>
    </location>
</feature>
<evidence type="ECO:0000256" key="11">
    <source>
        <dbReference type="ARBA" id="ARBA00023203"/>
    </source>
</evidence>
<dbReference type="GO" id="GO:0048193">
    <property type="term" value="P:Golgi vesicle transport"/>
    <property type="evidence" value="ECO:0007669"/>
    <property type="project" value="TreeGrafter"/>
</dbReference>
<evidence type="ECO:0000259" key="15">
    <source>
        <dbReference type="PROSITE" id="PS51377"/>
    </source>
</evidence>
<dbReference type="GO" id="GO:0008017">
    <property type="term" value="F:microtubule binding"/>
    <property type="evidence" value="ECO:0007669"/>
    <property type="project" value="TreeGrafter"/>
</dbReference>
<keyword evidence="5" id="KW-0813">Transport</keyword>
<evidence type="ECO:0000256" key="6">
    <source>
        <dbReference type="ARBA" id="ARBA00022475"/>
    </source>
</evidence>
<dbReference type="Gene3D" id="1.10.510.10">
    <property type="entry name" value="Transferase(Phosphotransferase) domain 1"/>
    <property type="match status" value="1"/>
</dbReference>
<proteinExistence type="inferred from homology"/>
<evidence type="ECO:0000256" key="4">
    <source>
        <dbReference type="ARBA" id="ARBA00010956"/>
    </source>
</evidence>
<keyword evidence="10" id="KW-0472">Membrane</keyword>
<dbReference type="OrthoDB" id="10043757at2759"/>
<evidence type="ECO:0000256" key="2">
    <source>
        <dbReference type="ARBA" id="ARBA00004245"/>
    </source>
</evidence>
<keyword evidence="8" id="KW-0677">Repeat</keyword>
<evidence type="ECO:0000256" key="10">
    <source>
        <dbReference type="ARBA" id="ARBA00023136"/>
    </source>
</evidence>
<name>A0A7R8X2G6_9CRUS</name>
<dbReference type="GO" id="GO:0030041">
    <property type="term" value="P:actin filament polymerization"/>
    <property type="evidence" value="ECO:0007669"/>
    <property type="project" value="TreeGrafter"/>
</dbReference>
<comment type="similarity">
    <text evidence="4">Belongs to the spire family.</text>
</comment>
<evidence type="ECO:0000256" key="14">
    <source>
        <dbReference type="SAM" id="MobiDB-lite"/>
    </source>
</evidence>
<evidence type="ECO:0000256" key="1">
    <source>
        <dbReference type="ARBA" id="ARBA00004180"/>
    </source>
</evidence>
<keyword evidence="12" id="KW-0206">Cytoskeleton</keyword>
<dbReference type="InterPro" id="IPR029901">
    <property type="entry name" value="Spire"/>
</dbReference>
<keyword evidence="6" id="KW-1003">Cell membrane</keyword>
<feature type="compositionally biased region" description="Acidic residues" evidence="14">
    <location>
        <begin position="350"/>
        <end position="364"/>
    </location>
</feature>
<dbReference type="SMART" id="SM00750">
    <property type="entry name" value="KIND"/>
    <property type="match status" value="1"/>
</dbReference>
<keyword evidence="7" id="KW-0963">Cytoplasm</keyword>
<feature type="domain" description="KIND" evidence="15">
    <location>
        <begin position="20"/>
        <end position="209"/>
    </location>
</feature>
<reference evidence="16" key="1">
    <citation type="submission" date="2020-11" db="EMBL/GenBank/DDBJ databases">
        <authorList>
            <person name="Tran Van P."/>
        </authorList>
    </citation>
    <scope>NUCLEOTIDE SEQUENCE</scope>
</reference>
<dbReference type="Pfam" id="PF16474">
    <property type="entry name" value="KIND"/>
    <property type="match status" value="1"/>
</dbReference>
<evidence type="ECO:0000256" key="5">
    <source>
        <dbReference type="ARBA" id="ARBA00022448"/>
    </source>
</evidence>
<keyword evidence="9" id="KW-0653">Protein transport</keyword>
<evidence type="ECO:0000256" key="13">
    <source>
        <dbReference type="ARBA" id="ARBA00023329"/>
    </source>
</evidence>
<feature type="region of interest" description="Disordered" evidence="14">
    <location>
        <begin position="278"/>
        <end position="297"/>
    </location>
</feature>
<dbReference type="PANTHER" id="PTHR21345:SF3">
    <property type="entry name" value="PROTEIN SPIRE"/>
    <property type="match status" value="1"/>
</dbReference>
<evidence type="ECO:0000313" key="16">
    <source>
        <dbReference type="EMBL" id="CAD7242512.1"/>
    </source>
</evidence>
<dbReference type="CDD" id="cd22068">
    <property type="entry name" value="WH2_DmSpire_r3-like"/>
    <property type="match status" value="1"/>
</dbReference>
<dbReference type="GO" id="GO:0005886">
    <property type="term" value="C:plasma membrane"/>
    <property type="evidence" value="ECO:0007669"/>
    <property type="project" value="UniProtKB-SubCell"/>
</dbReference>